<proteinExistence type="predicted"/>
<gene>
    <name evidence="3" type="ORF">FOIG_15519</name>
</gene>
<dbReference type="EMBL" id="JH658318">
    <property type="protein sequence ID" value="EXL91367.1"/>
    <property type="molecule type" value="Genomic_DNA"/>
</dbReference>
<dbReference type="GeneID" id="42040694"/>
<dbReference type="HOGENOM" id="CLU_030169_0_0_1"/>
<dbReference type="AlphaFoldDB" id="X0IRA8"/>
<dbReference type="PANTHER" id="PTHR43283:SF14">
    <property type="entry name" value="BLL8153 PROTEIN"/>
    <property type="match status" value="1"/>
</dbReference>
<feature type="domain" description="Beta-lactamase-related" evidence="2">
    <location>
        <begin position="109"/>
        <end position="388"/>
    </location>
</feature>
<sequence length="415" mass="45368">MRAVQVLSLLSMASSALSAEEPTVNPYVNQAHIGTFNISSLNSSDPRNSAFLTRQEGELLPNRTTQVRHGSKLRQLAKGKGKEIEFTTKANGSLHSVDSFMYHFGISGVMIVKDGAVRLERYQYGNAPSFKNVVQSVTKSFVSTALAVAIRKGIVRLDDKASKYIPELARAPYGAVSLRDLSDMTAGVAEPSGPSAPDLFADVYWRTDPHAVTDYLKNYTKVAEPGKVFQYYDTNYYVITLALQRAIGEPVQDWIAKYIWDPAGMNYDGYMRTTAAHQVDGHGGFAMTLQDMARFGLFVLDNFNDRGGPAVPNGWFDAIGAANTSKGVRAPGAIAVVPASGYQTGWWTMPRGGKEYQLGDDCGFAALGTYDQAIYVIPKMNMTVALQSSFPVHYPDLFLYGQKFVTAASLALKKK</sequence>
<dbReference type="Pfam" id="PF00144">
    <property type="entry name" value="Beta-lactamase"/>
    <property type="match status" value="1"/>
</dbReference>
<feature type="chain" id="PRO_5004943436" description="Beta-lactamase-related domain-containing protein" evidence="1">
    <location>
        <begin position="19"/>
        <end position="415"/>
    </location>
</feature>
<protein>
    <recommendedName>
        <fullName evidence="2">Beta-lactamase-related domain-containing protein</fullName>
    </recommendedName>
</protein>
<evidence type="ECO:0000259" key="2">
    <source>
        <dbReference type="Pfam" id="PF00144"/>
    </source>
</evidence>
<feature type="signal peptide" evidence="1">
    <location>
        <begin position="1"/>
        <end position="18"/>
    </location>
</feature>
<dbReference type="VEuPathDB" id="FungiDB:FOIG_15519"/>
<organism evidence="3">
    <name type="scientific">Fusarium odoratissimum (strain NRRL 54006)</name>
    <dbReference type="NCBI Taxonomy" id="1089451"/>
    <lineage>
        <taxon>Eukaryota</taxon>
        <taxon>Fungi</taxon>
        <taxon>Dikarya</taxon>
        <taxon>Ascomycota</taxon>
        <taxon>Pezizomycotina</taxon>
        <taxon>Sordariomycetes</taxon>
        <taxon>Hypocreomycetidae</taxon>
        <taxon>Hypocreales</taxon>
        <taxon>Nectriaceae</taxon>
        <taxon>Fusarium</taxon>
        <taxon>Fusarium oxysporum species complex</taxon>
        <taxon>Fusarium oxysporum f. sp. cubense (strain race 4)</taxon>
    </lineage>
</organism>
<dbReference type="InterPro" id="IPR012338">
    <property type="entry name" value="Beta-lactam/transpept-like"/>
</dbReference>
<dbReference type="SUPFAM" id="SSF56601">
    <property type="entry name" value="beta-lactamase/transpeptidase-like"/>
    <property type="match status" value="1"/>
</dbReference>
<accession>X0IRA8</accession>
<keyword evidence="1" id="KW-0732">Signal</keyword>
<dbReference type="RefSeq" id="XP_031053457.1">
    <property type="nucleotide sequence ID" value="XM_031216883.1"/>
</dbReference>
<dbReference type="InterPro" id="IPR001466">
    <property type="entry name" value="Beta-lactam-related"/>
</dbReference>
<dbReference type="Proteomes" id="UP000030685">
    <property type="component" value="Unassembled WGS sequence"/>
</dbReference>
<dbReference type="PANTHER" id="PTHR43283">
    <property type="entry name" value="BETA-LACTAMASE-RELATED"/>
    <property type="match status" value="1"/>
</dbReference>
<name>X0IRA8_FUSO5</name>
<reference evidence="3" key="1">
    <citation type="submission" date="2011-11" db="EMBL/GenBank/DDBJ databases">
        <title>The Genome Sequence of Fusarium oxysporum II5.</title>
        <authorList>
            <consortium name="The Broad Institute Genome Sequencing Platform"/>
            <person name="Ma L.-J."/>
            <person name="Gale L.R."/>
            <person name="Schwartz D.C."/>
            <person name="Zhou S."/>
            <person name="Corby-Kistler H."/>
            <person name="Young S.K."/>
            <person name="Zeng Q."/>
            <person name="Gargeya S."/>
            <person name="Fitzgerald M."/>
            <person name="Haas B."/>
            <person name="Abouelleil A."/>
            <person name="Alvarado L."/>
            <person name="Arachchi H.M."/>
            <person name="Berlin A."/>
            <person name="Brown A."/>
            <person name="Chapman S.B."/>
            <person name="Chen Z."/>
            <person name="Dunbar C."/>
            <person name="Freedman E."/>
            <person name="Gearin G."/>
            <person name="Goldberg J."/>
            <person name="Griggs A."/>
            <person name="Gujja S."/>
            <person name="Heiman D."/>
            <person name="Howarth C."/>
            <person name="Larson L."/>
            <person name="Lui A."/>
            <person name="MacDonald P.J.P."/>
            <person name="Montmayeur A."/>
            <person name="Murphy C."/>
            <person name="Neiman D."/>
            <person name="Pearson M."/>
            <person name="Priest M."/>
            <person name="Roberts A."/>
            <person name="Saif S."/>
            <person name="Shea T."/>
            <person name="Shenoy N."/>
            <person name="Sisk P."/>
            <person name="Stolte C."/>
            <person name="Sykes S."/>
            <person name="Wortman J."/>
            <person name="Nusbaum C."/>
            <person name="Birren B."/>
        </authorList>
    </citation>
    <scope>NUCLEOTIDE SEQUENCE [LARGE SCALE GENOMIC DNA]</scope>
    <source>
        <strain evidence="3">54006</strain>
    </source>
</reference>
<evidence type="ECO:0000256" key="1">
    <source>
        <dbReference type="SAM" id="SignalP"/>
    </source>
</evidence>
<reference evidence="3" key="2">
    <citation type="submission" date="2012-05" db="EMBL/GenBank/DDBJ databases">
        <title>The Genome Annotation of Fusarium oxysporum II5.</title>
        <authorList>
            <consortium name="The Broad Institute Genomics Platform"/>
            <person name="Ma L.-J."/>
            <person name="Corby-Kistler H."/>
            <person name="Broz K."/>
            <person name="Gale L.R."/>
            <person name="Jonkers W."/>
            <person name="O'Donnell K."/>
            <person name="Ploetz R."/>
            <person name="Steinberg C."/>
            <person name="Schwartz D.C."/>
            <person name="VanEtten H."/>
            <person name="Zhou S."/>
            <person name="Young S.K."/>
            <person name="Zeng Q."/>
            <person name="Gargeya S."/>
            <person name="Fitzgerald M."/>
            <person name="Abouelleil A."/>
            <person name="Alvarado L."/>
            <person name="Chapman S.B."/>
            <person name="Gainer-Dewar J."/>
            <person name="Goldberg J."/>
            <person name="Griggs A."/>
            <person name="Gujja S."/>
            <person name="Hansen M."/>
            <person name="Howarth C."/>
            <person name="Imamovic A."/>
            <person name="Ireland A."/>
            <person name="Larimer J."/>
            <person name="McCowan C."/>
            <person name="Murphy C."/>
            <person name="Pearson M."/>
            <person name="Poon T.W."/>
            <person name="Priest M."/>
            <person name="Roberts A."/>
            <person name="Saif S."/>
            <person name="Shea T."/>
            <person name="Sykes S."/>
            <person name="Wortman J."/>
            <person name="Nusbaum C."/>
            <person name="Birren B."/>
        </authorList>
    </citation>
    <scope>NUCLEOTIDE SEQUENCE</scope>
    <source>
        <strain evidence="3">54006</strain>
    </source>
</reference>
<evidence type="ECO:0000313" key="3">
    <source>
        <dbReference type="EMBL" id="EXL91367.1"/>
    </source>
</evidence>
<dbReference type="Gene3D" id="3.40.710.10">
    <property type="entry name" value="DD-peptidase/beta-lactamase superfamily"/>
    <property type="match status" value="1"/>
</dbReference>
<dbReference type="InterPro" id="IPR050789">
    <property type="entry name" value="Diverse_Enzym_Activities"/>
</dbReference>